<dbReference type="Pfam" id="PF17175">
    <property type="entry name" value="MOLO1"/>
    <property type="match status" value="1"/>
</dbReference>
<dbReference type="Proteomes" id="UP000694865">
    <property type="component" value="Unplaced"/>
</dbReference>
<evidence type="ECO:0000256" key="1">
    <source>
        <dbReference type="SAM" id="Phobius"/>
    </source>
</evidence>
<evidence type="ECO:0000313" key="3">
    <source>
        <dbReference type="RefSeq" id="XP_006823855.1"/>
    </source>
</evidence>
<keyword evidence="2" id="KW-1185">Reference proteome</keyword>
<accession>A0ABM0MV14</accession>
<dbReference type="RefSeq" id="XP_006823855.1">
    <property type="nucleotide sequence ID" value="XM_006823792.1"/>
</dbReference>
<feature type="transmembrane region" description="Helical" evidence="1">
    <location>
        <begin position="263"/>
        <end position="283"/>
    </location>
</feature>
<keyword evidence="1" id="KW-0812">Transmembrane</keyword>
<feature type="transmembrane region" description="Helical" evidence="1">
    <location>
        <begin position="180"/>
        <end position="205"/>
    </location>
</feature>
<protein>
    <submittedName>
        <fullName evidence="3">Uncharacterized protein LOC100375844</fullName>
    </submittedName>
</protein>
<dbReference type="PANTHER" id="PTHR33748:SF5">
    <property type="entry name" value="GROUND-LIKE DOMAIN-CONTAINING PROTEIN"/>
    <property type="match status" value="1"/>
</dbReference>
<feature type="transmembrane region" description="Helical" evidence="1">
    <location>
        <begin position="211"/>
        <end position="230"/>
    </location>
</feature>
<sequence>MSLESSTIMYSFIPICYLSFCALLFECDGIVIRNVATDDDMMIQEFTYCNGNVSACMKVPGRICNQDDVLSAYQVQLLENQLSSFQQSTPCPCNDDNCTTRFMMTILLLNELPWNKTDPLYQRKDVAVARMTNTFRIELEKSAKCGENVVIVIVVQEKMVAFWCITRRDKKTSWEYWTSFFWYPLLYWVSGIHCYTEPVVSIAILGQWYPFLYWVSGIHCYTESVVSIVILSQWYPLLYWIGGIHCYTGSVVSIAILSQWYPLLYWVGGIHCYTEPVVSIAILGQWYPLLYWIGGNHCYTGSVVSIAILGQWYPLLY</sequence>
<keyword evidence="1" id="KW-0472">Membrane</keyword>
<keyword evidence="1" id="KW-1133">Transmembrane helix</keyword>
<organism evidence="2 3">
    <name type="scientific">Saccoglossus kowalevskii</name>
    <name type="common">Acorn worm</name>
    <dbReference type="NCBI Taxonomy" id="10224"/>
    <lineage>
        <taxon>Eukaryota</taxon>
        <taxon>Metazoa</taxon>
        <taxon>Hemichordata</taxon>
        <taxon>Enteropneusta</taxon>
        <taxon>Harrimaniidae</taxon>
        <taxon>Saccoglossus</taxon>
    </lineage>
</organism>
<dbReference type="InterPro" id="IPR033438">
    <property type="entry name" value="MOLO1"/>
</dbReference>
<dbReference type="PANTHER" id="PTHR33748">
    <property type="entry name" value="PROTEIN CBG04600"/>
    <property type="match status" value="1"/>
</dbReference>
<proteinExistence type="predicted"/>
<feature type="transmembrane region" description="Helical" evidence="1">
    <location>
        <begin position="237"/>
        <end position="257"/>
    </location>
</feature>
<dbReference type="GeneID" id="100375844"/>
<feature type="transmembrane region" description="Helical" evidence="1">
    <location>
        <begin position="6"/>
        <end position="25"/>
    </location>
</feature>
<reference evidence="3" key="1">
    <citation type="submission" date="2025-08" db="UniProtKB">
        <authorList>
            <consortium name="RefSeq"/>
        </authorList>
    </citation>
    <scope>IDENTIFICATION</scope>
    <source>
        <tissue evidence="3">Testes</tissue>
    </source>
</reference>
<name>A0ABM0MV14_SACKO</name>
<feature type="transmembrane region" description="Helical" evidence="1">
    <location>
        <begin position="290"/>
        <end position="313"/>
    </location>
</feature>
<evidence type="ECO:0000313" key="2">
    <source>
        <dbReference type="Proteomes" id="UP000694865"/>
    </source>
</evidence>
<gene>
    <name evidence="3" type="primary">LOC100375844</name>
</gene>